<dbReference type="GO" id="GO:0016402">
    <property type="term" value="F:pristanoyl-CoA oxidase activity"/>
    <property type="evidence" value="ECO:0007669"/>
    <property type="project" value="TreeGrafter"/>
</dbReference>
<dbReference type="GO" id="GO:0005777">
    <property type="term" value="C:peroxisome"/>
    <property type="evidence" value="ECO:0007669"/>
    <property type="project" value="InterPro"/>
</dbReference>
<dbReference type="GO" id="GO:0033540">
    <property type="term" value="P:fatty acid beta-oxidation using acyl-CoA oxidase"/>
    <property type="evidence" value="ECO:0007669"/>
    <property type="project" value="TreeGrafter"/>
</dbReference>
<proteinExistence type="predicted"/>
<dbReference type="PANTHER" id="PTHR10909:SF390">
    <property type="entry name" value="PEROXISOMAL ACYL-COENZYME A OXIDASE 3"/>
    <property type="match status" value="1"/>
</dbReference>
<comment type="pathway">
    <text evidence="1">Lipid metabolism.</text>
</comment>
<evidence type="ECO:0000313" key="2">
    <source>
        <dbReference type="RefSeq" id="XP_042616750.1"/>
    </source>
</evidence>
<accession>A0A9R0B070</accession>
<reference evidence="2" key="1">
    <citation type="submission" date="2025-08" db="UniProtKB">
        <authorList>
            <consortium name="RefSeq"/>
        </authorList>
    </citation>
    <scope>IDENTIFICATION</scope>
    <source>
        <tissue evidence="2">Muscle</tissue>
    </source>
</reference>
<evidence type="ECO:0000256" key="1">
    <source>
        <dbReference type="ARBA" id="ARBA00005189"/>
    </source>
</evidence>
<dbReference type="RefSeq" id="XP_042616750.1">
    <property type="nucleotide sequence ID" value="XM_042760816.1"/>
</dbReference>
<dbReference type="GO" id="GO:0071949">
    <property type="term" value="F:FAD binding"/>
    <property type="evidence" value="ECO:0007669"/>
    <property type="project" value="InterPro"/>
</dbReference>
<dbReference type="Proteomes" id="UP001155660">
    <property type="component" value="Chromosome A7"/>
</dbReference>
<dbReference type="GO" id="GO:0055088">
    <property type="term" value="P:lipid homeostasis"/>
    <property type="evidence" value="ECO:0007669"/>
    <property type="project" value="TreeGrafter"/>
</dbReference>
<sequence length="98" mass="11213">MGFNVPECQNMSAPVITDAKYVLEEKMDEGIPDLPSDPLDIYRKKTSFSWKEMLRFLEGDEIIAFKTFGYFALTELNHGSNTRALRTTARYDPSTQVL</sequence>
<protein>
    <submittedName>
        <fullName evidence="2">Peroxisomal acyl-coenzyme A oxidase 3-like</fullName>
    </submittedName>
</protein>
<dbReference type="GO" id="GO:0005504">
    <property type="term" value="F:fatty acid binding"/>
    <property type="evidence" value="ECO:0007669"/>
    <property type="project" value="TreeGrafter"/>
</dbReference>
<dbReference type="AlphaFoldDB" id="A0A9R0B070"/>
<dbReference type="GeneID" id="109083068"/>
<dbReference type="OrthoDB" id="538336at2759"/>
<dbReference type="KEGG" id="ccar:109083068"/>
<name>A0A9R0B070_CYPCA</name>
<organism evidence="2">
    <name type="scientific">Cyprinus carpio</name>
    <name type="common">Common carp</name>
    <dbReference type="NCBI Taxonomy" id="7962"/>
    <lineage>
        <taxon>Eukaryota</taxon>
        <taxon>Metazoa</taxon>
        <taxon>Chordata</taxon>
        <taxon>Craniata</taxon>
        <taxon>Vertebrata</taxon>
        <taxon>Euteleostomi</taxon>
        <taxon>Actinopterygii</taxon>
        <taxon>Neopterygii</taxon>
        <taxon>Teleostei</taxon>
        <taxon>Ostariophysi</taxon>
        <taxon>Cypriniformes</taxon>
        <taxon>Cyprinidae</taxon>
        <taxon>Cyprininae</taxon>
        <taxon>Cyprinus</taxon>
    </lineage>
</organism>
<dbReference type="InterPro" id="IPR012258">
    <property type="entry name" value="Acyl-CoA_oxidase"/>
</dbReference>
<dbReference type="PANTHER" id="PTHR10909">
    <property type="entry name" value="ELECTRON TRANSPORT OXIDOREDUCTASE"/>
    <property type="match status" value="1"/>
</dbReference>
<gene>
    <name evidence="2" type="primary">LOC109083068</name>
</gene>